<reference evidence="1" key="1">
    <citation type="submission" date="2010-07" db="EMBL/GenBank/DDBJ databases">
        <authorList>
            <consortium name="CONSOLIDER consortium CSD2007-00005"/>
            <person name="Guazzaroni M.-E."/>
            <person name="Richter M."/>
            <person name="Garcia-Salamanca A."/>
            <person name="Yarza P."/>
            <person name="Ferrer M."/>
        </authorList>
    </citation>
    <scope>NUCLEOTIDE SEQUENCE</scope>
</reference>
<protein>
    <submittedName>
        <fullName evidence="1">Uncharacterized protein</fullName>
    </submittedName>
</protein>
<evidence type="ECO:0000313" key="1">
    <source>
        <dbReference type="EMBL" id="EFK96968.1"/>
    </source>
</evidence>
<organism evidence="1">
    <name type="scientific">sediment metagenome</name>
    <dbReference type="NCBI Taxonomy" id="749907"/>
    <lineage>
        <taxon>unclassified sequences</taxon>
        <taxon>metagenomes</taxon>
        <taxon>ecological metagenomes</taxon>
    </lineage>
</organism>
<dbReference type="AlphaFoldDB" id="D9PHK0"/>
<sequence length="87" mass="9910">MPQDYFRATRIPESQYIILSDYRLHAASDGKTHGFDAVEKAQDLDINRHIQINIVIEYRGTVIDSEGDALIPAGEPVVNFLFLIYIM</sequence>
<dbReference type="EMBL" id="ADZX01000374">
    <property type="protein sequence ID" value="EFK96968.1"/>
    <property type="molecule type" value="Genomic_DNA"/>
</dbReference>
<gene>
    <name evidence="1" type="ORF">LDC_1000</name>
</gene>
<name>D9PHK0_9ZZZZ</name>
<comment type="caution">
    <text evidence="1">The sequence shown here is derived from an EMBL/GenBank/DDBJ whole genome shotgun (WGS) entry which is preliminary data.</text>
</comment>
<proteinExistence type="predicted"/>
<accession>D9PHK0</accession>
<reference evidence="1" key="2">
    <citation type="journal article" date="2011" name="Microb. Ecol.">
        <title>Taxonomic and Functional Metagenomic Profiling of the Microbial Community in the Anoxic Sediment of a Sub-saline Shallow Lake (Laguna de Carrizo, Central Spain).</title>
        <authorList>
            <person name="Ferrer M."/>
            <person name="Guazzaroni M.E."/>
            <person name="Richter M."/>
            <person name="Garcia-Salamanca A."/>
            <person name="Yarza P."/>
            <person name="Suarez-Suarez A."/>
            <person name="Solano J."/>
            <person name="Alcaide M."/>
            <person name="van Dillewijn P."/>
            <person name="Molina-Henares M.A."/>
            <person name="Lopez-Cortes N."/>
            <person name="Al-Ramahi Y."/>
            <person name="Guerrero C."/>
            <person name="Acosta A."/>
            <person name="de Eugenio L.I."/>
            <person name="Martinez V."/>
            <person name="Marques S."/>
            <person name="Rojo F."/>
            <person name="Santero E."/>
            <person name="Genilloud O."/>
            <person name="Perez-Perez J."/>
            <person name="Rossello-Mora R."/>
            <person name="Ramos J.L."/>
        </authorList>
    </citation>
    <scope>NUCLEOTIDE SEQUENCE</scope>
</reference>